<proteinExistence type="inferred from homology"/>
<dbReference type="Pfam" id="PF13847">
    <property type="entry name" value="Methyltransf_31"/>
    <property type="match status" value="1"/>
</dbReference>
<organism evidence="7 8">
    <name type="scientific">Leptotrichia wadei</name>
    <dbReference type="NCBI Taxonomy" id="157687"/>
    <lineage>
        <taxon>Bacteria</taxon>
        <taxon>Fusobacteriati</taxon>
        <taxon>Fusobacteriota</taxon>
        <taxon>Fusobacteriia</taxon>
        <taxon>Fusobacteriales</taxon>
        <taxon>Leptotrichiaceae</taxon>
        <taxon>Leptotrichia</taxon>
    </lineage>
</organism>
<dbReference type="PANTHER" id="PTHR43182:SF1">
    <property type="entry name" value="COBALT-PRECORRIN-7 C(5)-METHYLTRANSFERASE"/>
    <property type="match status" value="1"/>
</dbReference>
<dbReference type="SUPFAM" id="SSF53335">
    <property type="entry name" value="S-adenosyl-L-methionine-dependent methyltransferases"/>
    <property type="match status" value="1"/>
</dbReference>
<evidence type="ECO:0000256" key="4">
    <source>
        <dbReference type="ARBA" id="ARBA00022679"/>
    </source>
</evidence>
<dbReference type="EMBL" id="AP019834">
    <property type="protein sequence ID" value="BBM46616.1"/>
    <property type="molecule type" value="Genomic_DNA"/>
</dbReference>
<dbReference type="GO" id="GO:0009236">
    <property type="term" value="P:cobalamin biosynthetic process"/>
    <property type="evidence" value="ECO:0007669"/>
    <property type="project" value="UniProtKB-UniPathway"/>
</dbReference>
<dbReference type="Gene3D" id="3.40.50.150">
    <property type="entry name" value="Vaccinia Virus protein VP39"/>
    <property type="match status" value="1"/>
</dbReference>
<evidence type="ECO:0000256" key="5">
    <source>
        <dbReference type="ARBA" id="ARBA00022691"/>
    </source>
</evidence>
<dbReference type="HAMAP" id="MF_00786">
    <property type="entry name" value="CbiT"/>
    <property type="match status" value="1"/>
</dbReference>
<dbReference type="GO" id="GO:0032259">
    <property type="term" value="P:methylation"/>
    <property type="evidence" value="ECO:0007669"/>
    <property type="project" value="UniProtKB-KW"/>
</dbReference>
<evidence type="ECO:0000256" key="1">
    <source>
        <dbReference type="ARBA" id="ARBA00004953"/>
    </source>
</evidence>
<evidence type="ECO:0000313" key="7">
    <source>
        <dbReference type="EMBL" id="BBM46616.1"/>
    </source>
</evidence>
<evidence type="ECO:0000259" key="6">
    <source>
        <dbReference type="Pfam" id="PF13847"/>
    </source>
</evidence>
<dbReference type="AlphaFoldDB" id="A0A510K4V7"/>
<dbReference type="CDD" id="cd02440">
    <property type="entry name" value="AdoMet_MTases"/>
    <property type="match status" value="1"/>
</dbReference>
<reference evidence="7 8" key="1">
    <citation type="submission" date="2019-07" db="EMBL/GenBank/DDBJ databases">
        <title>Complete Genome Sequence of Leptotrichia wadei Strain JMUB3933.</title>
        <authorList>
            <person name="Watanabe S."/>
            <person name="Cui L."/>
        </authorList>
    </citation>
    <scope>NUCLEOTIDE SEQUENCE [LARGE SCALE GENOMIC DNA]</scope>
    <source>
        <strain evidence="7 8">JMUB3933</strain>
    </source>
</reference>
<evidence type="ECO:0000313" key="8">
    <source>
        <dbReference type="Proteomes" id="UP000321397"/>
    </source>
</evidence>
<dbReference type="InterPro" id="IPR014008">
    <property type="entry name" value="Cbl_synth_MTase_CbiT"/>
</dbReference>
<dbReference type="InterPro" id="IPR025714">
    <property type="entry name" value="Methyltranfer_dom"/>
</dbReference>
<accession>A0A510K4V7</accession>
<keyword evidence="3 7" id="KW-0489">Methyltransferase</keyword>
<dbReference type="InterPro" id="IPR050714">
    <property type="entry name" value="Cobalamin_biosynth_MTase"/>
</dbReference>
<comment type="pathway">
    <text evidence="1">Cofactor biosynthesis; adenosylcobalamin biosynthesis.</text>
</comment>
<sequence>MYHIKDKEFIRGKVPMTKEEVRAISIAKMEISDGDICLDIGGGTGSVSMEMARFAKNGHVYTIEQKEEAVDLIKQNMEKFEIKNMTVISGKAPEDLPQGITFDKVFIGGSGGNLSEIINYSYENLKEGGIIALNFIVLENTFEALECLKKSKFEDIDISQIIVAKNRKVKDFNMMMSENPIYVISARK</sequence>
<name>A0A510K4V7_9FUSO</name>
<dbReference type="InterPro" id="IPR023475">
    <property type="entry name" value="CbiT"/>
</dbReference>
<keyword evidence="5" id="KW-0949">S-adenosyl-L-methionine</keyword>
<feature type="domain" description="Methyltransferase" evidence="6">
    <location>
        <begin position="32"/>
        <end position="143"/>
    </location>
</feature>
<evidence type="ECO:0000256" key="2">
    <source>
        <dbReference type="ARBA" id="ARBA00022573"/>
    </source>
</evidence>
<dbReference type="Proteomes" id="UP000321397">
    <property type="component" value="Chromosome"/>
</dbReference>
<protein>
    <submittedName>
        <fullName evidence="7">Precorrin-6Y C5,15-methyltransferase subunit CbiT</fullName>
    </submittedName>
</protein>
<evidence type="ECO:0000256" key="3">
    <source>
        <dbReference type="ARBA" id="ARBA00022603"/>
    </source>
</evidence>
<dbReference type="InterPro" id="IPR029063">
    <property type="entry name" value="SAM-dependent_MTases_sf"/>
</dbReference>
<dbReference type="OrthoDB" id="9780707at2"/>
<dbReference type="GO" id="GO:0008276">
    <property type="term" value="F:protein methyltransferase activity"/>
    <property type="evidence" value="ECO:0007669"/>
    <property type="project" value="InterPro"/>
</dbReference>
<dbReference type="UniPathway" id="UPA00148"/>
<dbReference type="NCBIfam" id="TIGR02469">
    <property type="entry name" value="CbiT"/>
    <property type="match status" value="1"/>
</dbReference>
<gene>
    <name evidence="7" type="ORF">JMUB3933_0090</name>
</gene>
<dbReference type="PANTHER" id="PTHR43182">
    <property type="entry name" value="COBALT-PRECORRIN-6B C(15)-METHYLTRANSFERASE (DECARBOXYLATING)"/>
    <property type="match status" value="1"/>
</dbReference>
<keyword evidence="2" id="KW-0169">Cobalamin biosynthesis</keyword>
<keyword evidence="4 7" id="KW-0808">Transferase</keyword>